<evidence type="ECO:0000313" key="2">
    <source>
        <dbReference type="EMBL" id="EGQ76370.1"/>
    </source>
</evidence>
<sequence>MKKFISLLLLLPVLSAHAEISLIKKMTHAECMQVIRDSLDMYNDMEFCEKNTNEETQRNGMLAWLMVGTVNSNSEMSPICPTVKKMTEQEQTQFFSRYPKSHEPKEVAKFCTPKNRKRIAKLYPTYFKLFKEYDDFKKSKDEEENE</sequence>
<keyword evidence="5" id="KW-1185">Reference proteome</keyword>
<evidence type="ECO:0000313" key="5">
    <source>
        <dbReference type="Proteomes" id="UP000829455"/>
    </source>
</evidence>
<evidence type="ECO:0000313" key="4">
    <source>
        <dbReference type="Proteomes" id="UP000004982"/>
    </source>
</evidence>
<proteinExistence type="predicted"/>
<protein>
    <submittedName>
        <fullName evidence="2">Uncharacterized protein</fullName>
    </submittedName>
</protein>
<gene>
    <name evidence="2" type="ORF">HMPREF9418_2013</name>
    <name evidence="3" type="ORF">MON40_04435</name>
</gene>
<reference evidence="3 5" key="2">
    <citation type="submission" date="2022-03" db="EMBL/GenBank/DDBJ databases">
        <title>Genome sequencing of Neisseria macacae.</title>
        <authorList>
            <person name="Baek M.-G."/>
        </authorList>
    </citation>
    <scope>NUCLEOTIDE SEQUENCE [LARGE SCALE GENOMIC DNA]</scope>
    <source>
        <strain evidence="3 5">ATCC 33926</strain>
    </source>
</reference>
<feature type="chain" id="PRO_5041273642" evidence="1">
    <location>
        <begin position="19"/>
        <end position="146"/>
    </location>
</feature>
<name>A0AA36UIL3_9NEIS</name>
<organism evidence="2 4">
    <name type="scientific">Neisseria macacae ATCC 33926</name>
    <dbReference type="NCBI Taxonomy" id="997348"/>
    <lineage>
        <taxon>Bacteria</taxon>
        <taxon>Pseudomonadati</taxon>
        <taxon>Pseudomonadota</taxon>
        <taxon>Betaproteobacteria</taxon>
        <taxon>Neisseriales</taxon>
        <taxon>Neisseriaceae</taxon>
        <taxon>Neisseria</taxon>
    </lineage>
</organism>
<reference evidence="2 4" key="1">
    <citation type="submission" date="2011-05" db="EMBL/GenBank/DDBJ databases">
        <authorList>
            <person name="Muzny D."/>
            <person name="Qin X."/>
            <person name="Deng J."/>
            <person name="Jiang H."/>
            <person name="Liu Y."/>
            <person name="Qu J."/>
            <person name="Song X.-Z."/>
            <person name="Zhang L."/>
            <person name="Thornton R."/>
            <person name="Coyle M."/>
            <person name="Francisco L."/>
            <person name="Jackson L."/>
            <person name="Javaid M."/>
            <person name="Korchina V."/>
            <person name="Kovar C."/>
            <person name="Mata R."/>
            <person name="Mathew T."/>
            <person name="Ngo R."/>
            <person name="Nguyen L."/>
            <person name="Nguyen N."/>
            <person name="Okwuonu G."/>
            <person name="Ongeri F."/>
            <person name="Pham C."/>
            <person name="Simmons D."/>
            <person name="Wilczek-Boney K."/>
            <person name="Hale W."/>
            <person name="Jakkamsetti A."/>
            <person name="Pham P."/>
            <person name="Ruth R."/>
            <person name="San Lucas F."/>
            <person name="Warren J."/>
            <person name="Zhang J."/>
            <person name="Zhao Z."/>
            <person name="Zhou C."/>
            <person name="Zhu D."/>
            <person name="Lee S."/>
            <person name="Bess C."/>
            <person name="Blankenburg K."/>
            <person name="Forbes L."/>
            <person name="Fu Q."/>
            <person name="Gubbala S."/>
            <person name="Hirani K."/>
            <person name="Jayaseelan J.C."/>
            <person name="Lara F."/>
            <person name="Munidasa M."/>
            <person name="Palculict T."/>
            <person name="Patil S."/>
            <person name="Pu L.-L."/>
            <person name="Saada N."/>
            <person name="Tang L."/>
            <person name="Weissenberger G."/>
            <person name="Zhu Y."/>
            <person name="Hemphill L."/>
            <person name="Shang Y."/>
            <person name="Youmans B."/>
            <person name="Ayvaz T."/>
            <person name="Ross M."/>
            <person name="Santibanez J."/>
            <person name="Aqrawi P."/>
            <person name="Gross S."/>
            <person name="Joshi V."/>
            <person name="Fowler G."/>
            <person name="Nazareth L."/>
            <person name="Reid J."/>
            <person name="Worley K."/>
            <person name="Petrosino J."/>
            <person name="Highlander S."/>
            <person name="Gibbs R."/>
        </authorList>
    </citation>
    <scope>NUCLEOTIDE SEQUENCE [LARGE SCALE GENOMIC DNA]</scope>
    <source>
        <strain evidence="2 4">ATCC 33926</strain>
    </source>
</reference>
<evidence type="ECO:0000313" key="3">
    <source>
        <dbReference type="EMBL" id="UNV85764.1"/>
    </source>
</evidence>
<dbReference type="EMBL" id="CP094241">
    <property type="protein sequence ID" value="UNV85764.1"/>
    <property type="molecule type" value="Genomic_DNA"/>
</dbReference>
<keyword evidence="1" id="KW-0732">Signal</keyword>
<dbReference type="RefSeq" id="WP_003779131.1">
    <property type="nucleotide sequence ID" value="NZ_CP094241.1"/>
</dbReference>
<evidence type="ECO:0000256" key="1">
    <source>
        <dbReference type="SAM" id="SignalP"/>
    </source>
</evidence>
<accession>A0AA36UIL3</accession>
<dbReference type="EMBL" id="AFQE01000097">
    <property type="protein sequence ID" value="EGQ76370.1"/>
    <property type="molecule type" value="Genomic_DNA"/>
</dbReference>
<dbReference type="AlphaFoldDB" id="A0AA36UIL3"/>
<feature type="signal peptide" evidence="1">
    <location>
        <begin position="1"/>
        <end position="18"/>
    </location>
</feature>
<dbReference type="Proteomes" id="UP000004982">
    <property type="component" value="Unassembled WGS sequence"/>
</dbReference>
<dbReference type="Proteomes" id="UP000829455">
    <property type="component" value="Chromosome"/>
</dbReference>